<dbReference type="NCBIfam" id="TIGR00420">
    <property type="entry name" value="trmU"/>
    <property type="match status" value="1"/>
</dbReference>
<evidence type="ECO:0000256" key="8">
    <source>
        <dbReference type="ARBA" id="ARBA00051542"/>
    </source>
</evidence>
<feature type="active site" description="Cysteine persulfide intermediate" evidence="9">
    <location>
        <position position="211"/>
    </location>
</feature>
<evidence type="ECO:0000256" key="4">
    <source>
        <dbReference type="ARBA" id="ARBA00022741"/>
    </source>
</evidence>
<gene>
    <name evidence="9" type="primary">mnmA</name>
    <name evidence="12" type="ORF">A11Q_1364</name>
</gene>
<evidence type="ECO:0000259" key="11">
    <source>
        <dbReference type="Pfam" id="PF20259"/>
    </source>
</evidence>
<dbReference type="PANTHER" id="PTHR11933:SF5">
    <property type="entry name" value="MITOCHONDRIAL TRNA-SPECIFIC 2-THIOURIDYLASE 1"/>
    <property type="match status" value="1"/>
</dbReference>
<dbReference type="GO" id="GO:0005737">
    <property type="term" value="C:cytoplasm"/>
    <property type="evidence" value="ECO:0007669"/>
    <property type="project" value="UniProtKB-SubCell"/>
</dbReference>
<evidence type="ECO:0000256" key="1">
    <source>
        <dbReference type="ARBA" id="ARBA00022555"/>
    </source>
</evidence>
<dbReference type="RefSeq" id="WP_015470070.1">
    <property type="nucleotide sequence ID" value="NC_020813.1"/>
</dbReference>
<comment type="function">
    <text evidence="9">Catalyzes the 2-thiolation of uridine at the wobble position (U34) of tRNA, leading to the formation of s(2)U34.</text>
</comment>
<dbReference type="FunFam" id="3.40.50.620:FF:000115">
    <property type="entry name" value="tRNA-specific 2-thiouridylase MnmA"/>
    <property type="match status" value="1"/>
</dbReference>
<dbReference type="eggNOG" id="COG0482">
    <property type="taxonomic scope" value="Bacteria"/>
</dbReference>
<keyword evidence="2 9" id="KW-0808">Transferase</keyword>
<feature type="region of interest" description="Interaction with tRNA" evidence="9">
    <location>
        <begin position="319"/>
        <end position="320"/>
    </location>
</feature>
<dbReference type="HAMAP" id="MF_00144">
    <property type="entry name" value="tRNA_thiouridyl_MnmA"/>
    <property type="match status" value="1"/>
</dbReference>
<dbReference type="InterPro" id="IPR046885">
    <property type="entry name" value="MnmA-like_C"/>
</dbReference>
<dbReference type="GO" id="GO:0005524">
    <property type="term" value="F:ATP binding"/>
    <property type="evidence" value="ECO:0007669"/>
    <property type="project" value="UniProtKB-KW"/>
</dbReference>
<protein>
    <recommendedName>
        <fullName evidence="9">tRNA-specific 2-thiouridylase MnmA</fullName>
        <ecNumber evidence="9">2.8.1.13</ecNumber>
    </recommendedName>
</protein>
<feature type="disulfide bond" description="Alternate" evidence="9">
    <location>
        <begin position="114"/>
        <end position="211"/>
    </location>
</feature>
<dbReference type="GO" id="GO:0032259">
    <property type="term" value="P:methylation"/>
    <property type="evidence" value="ECO:0007669"/>
    <property type="project" value="UniProtKB-KW"/>
</dbReference>
<keyword evidence="3 9" id="KW-0819">tRNA processing</keyword>
<evidence type="ECO:0000256" key="9">
    <source>
        <dbReference type="HAMAP-Rule" id="MF_00144"/>
    </source>
</evidence>
<dbReference type="InterPro" id="IPR023382">
    <property type="entry name" value="MnmA-like_central_sf"/>
</dbReference>
<feature type="binding site" evidence="9">
    <location>
        <position position="138"/>
    </location>
    <ligand>
        <name>ATP</name>
        <dbReference type="ChEBI" id="CHEBI:30616"/>
    </ligand>
</feature>
<evidence type="ECO:0000259" key="10">
    <source>
        <dbReference type="Pfam" id="PF20258"/>
    </source>
</evidence>
<evidence type="ECO:0000256" key="3">
    <source>
        <dbReference type="ARBA" id="ARBA00022694"/>
    </source>
</evidence>
<name>M4VAT4_9BACT</name>
<keyword evidence="13" id="KW-1185">Reference proteome</keyword>
<dbReference type="STRING" id="1184267.A11Q_1364"/>
<feature type="binding site" evidence="9">
    <location>
        <position position="44"/>
    </location>
    <ligand>
        <name>ATP</name>
        <dbReference type="ChEBI" id="CHEBI:30616"/>
    </ligand>
</feature>
<evidence type="ECO:0000313" key="13">
    <source>
        <dbReference type="Proteomes" id="UP000012040"/>
    </source>
</evidence>
<feature type="domain" description="tRNA-specific 2-thiouridylase MnmA-like central" evidence="11">
    <location>
        <begin position="229"/>
        <end position="288"/>
    </location>
</feature>
<dbReference type="PATRIC" id="fig|1184267.3.peg.1383"/>
<dbReference type="KEGG" id="bex:A11Q_1364"/>
<keyword evidence="7 9" id="KW-1015">Disulfide bond</keyword>
<comment type="caution">
    <text evidence="9">Lacks conserved residue(s) required for the propagation of feature annotation.</text>
</comment>
<feature type="binding site" evidence="9">
    <location>
        <begin position="18"/>
        <end position="25"/>
    </location>
    <ligand>
        <name>ATP</name>
        <dbReference type="ChEBI" id="CHEBI:30616"/>
    </ligand>
</feature>
<dbReference type="Pfam" id="PF20259">
    <property type="entry name" value="tRNA_Me_trans_M"/>
    <property type="match status" value="1"/>
</dbReference>
<sequence length="370" mass="41391">MQVNSSQNKSSKGRVLVAMSGGVDSSVAAALLVEQGYEVIGATMQVWDYSQCDITEGNGTCCSSIDVDDARSVADRLDIPFYVLNCEAKFKASVIDPFVKAYLDGQTPLPCVNCNTYLKFDHLVKKMKELDCDYLATGHYAQVVYDQSGHAHIKTSTDDWKDQTYFLFTIDPQIVPKLLFPIGHLKKPEVRQIAEQKGLVVAKKKDSTGICFVGNRGYDQFIKDQVSTEELKLRRGKIKRYPSGEVMADHDGIHLYTIGQSKGLGMTYHEKLFVLKIDVSDNTVWVGDEKDLYSNVVEVIEPKWLSDIQDGSEYEVKIRYQHKASKAIVTKTDRGIRLQFKEPQRAVAPGQAAVVYENQKLIGGGWITLN</sequence>
<dbReference type="Proteomes" id="UP000012040">
    <property type="component" value="Chromosome"/>
</dbReference>
<keyword evidence="5 9" id="KW-0067">ATP-binding</keyword>
<dbReference type="Gene3D" id="2.30.30.280">
    <property type="entry name" value="Adenine nucleotide alpha hydrolases-like domains"/>
    <property type="match status" value="1"/>
</dbReference>
<comment type="similarity">
    <text evidence="9">Belongs to the MnmA/TRMU family.</text>
</comment>
<feature type="domain" description="tRNA-specific 2-thiouridylase MnmA-like C-terminal" evidence="10">
    <location>
        <begin position="298"/>
        <end position="367"/>
    </location>
</feature>
<keyword evidence="1 9" id="KW-0820">tRNA-binding</keyword>
<dbReference type="Pfam" id="PF03054">
    <property type="entry name" value="tRNA_Me_trans"/>
    <property type="match status" value="1"/>
</dbReference>
<dbReference type="GO" id="GO:0000049">
    <property type="term" value="F:tRNA binding"/>
    <property type="evidence" value="ECO:0007669"/>
    <property type="project" value="UniProtKB-KW"/>
</dbReference>
<dbReference type="Pfam" id="PF20258">
    <property type="entry name" value="tRNA_Me_trans_C"/>
    <property type="match status" value="1"/>
</dbReference>
<dbReference type="EC" id="2.8.1.13" evidence="9"/>
<reference evidence="12 13" key="1">
    <citation type="journal article" date="2013" name="ISME J.">
        <title>By their genes ye shall know them: genomic signatures of predatory bacteria.</title>
        <authorList>
            <person name="Pasternak Z."/>
            <person name="Pietrokovski S."/>
            <person name="Rotem O."/>
            <person name="Gophna U."/>
            <person name="Lurie-Weinberger M.N."/>
            <person name="Jurkevitch E."/>
        </authorList>
    </citation>
    <scope>NUCLEOTIDE SEQUENCE [LARGE SCALE GENOMIC DNA]</scope>
    <source>
        <strain evidence="12 13">JSS</strain>
    </source>
</reference>
<evidence type="ECO:0000256" key="2">
    <source>
        <dbReference type="ARBA" id="ARBA00022679"/>
    </source>
</evidence>
<proteinExistence type="inferred from homology"/>
<keyword evidence="4 9" id="KW-0547">Nucleotide-binding</keyword>
<feature type="active site" description="Nucleophile" evidence="9">
    <location>
        <position position="114"/>
    </location>
</feature>
<comment type="catalytic activity">
    <reaction evidence="8 9">
        <text>S-sulfanyl-L-cysteinyl-[protein] + uridine(34) in tRNA + AH2 + ATP = 2-thiouridine(34) in tRNA + L-cysteinyl-[protein] + A + AMP + diphosphate + H(+)</text>
        <dbReference type="Rhea" id="RHEA:47032"/>
        <dbReference type="Rhea" id="RHEA-COMP:10131"/>
        <dbReference type="Rhea" id="RHEA-COMP:11726"/>
        <dbReference type="Rhea" id="RHEA-COMP:11727"/>
        <dbReference type="Rhea" id="RHEA-COMP:11728"/>
        <dbReference type="ChEBI" id="CHEBI:13193"/>
        <dbReference type="ChEBI" id="CHEBI:15378"/>
        <dbReference type="ChEBI" id="CHEBI:17499"/>
        <dbReference type="ChEBI" id="CHEBI:29950"/>
        <dbReference type="ChEBI" id="CHEBI:30616"/>
        <dbReference type="ChEBI" id="CHEBI:33019"/>
        <dbReference type="ChEBI" id="CHEBI:61963"/>
        <dbReference type="ChEBI" id="CHEBI:65315"/>
        <dbReference type="ChEBI" id="CHEBI:87170"/>
        <dbReference type="ChEBI" id="CHEBI:456215"/>
        <dbReference type="EC" id="2.8.1.13"/>
    </reaction>
</comment>
<evidence type="ECO:0000256" key="7">
    <source>
        <dbReference type="ARBA" id="ARBA00023157"/>
    </source>
</evidence>
<evidence type="ECO:0000256" key="6">
    <source>
        <dbReference type="ARBA" id="ARBA00022884"/>
    </source>
</evidence>
<organism evidence="12 13">
    <name type="scientific">Pseudobdellovibrio exovorus JSS</name>
    <dbReference type="NCBI Taxonomy" id="1184267"/>
    <lineage>
        <taxon>Bacteria</taxon>
        <taxon>Pseudomonadati</taxon>
        <taxon>Bdellovibrionota</taxon>
        <taxon>Bdellovibrionia</taxon>
        <taxon>Bdellovibrionales</taxon>
        <taxon>Pseudobdellovibrionaceae</taxon>
        <taxon>Pseudobdellovibrio</taxon>
    </lineage>
</organism>
<dbReference type="PANTHER" id="PTHR11933">
    <property type="entry name" value="TRNA 5-METHYLAMINOMETHYL-2-THIOURIDYLATE -METHYLTRANSFERASE"/>
    <property type="match status" value="1"/>
</dbReference>
<dbReference type="Gene3D" id="2.40.30.10">
    <property type="entry name" value="Translation factors"/>
    <property type="match status" value="1"/>
</dbReference>
<accession>M4VAT4</accession>
<dbReference type="InterPro" id="IPR046884">
    <property type="entry name" value="MnmA-like_central"/>
</dbReference>
<evidence type="ECO:0000313" key="12">
    <source>
        <dbReference type="EMBL" id="AGH95580.1"/>
    </source>
</evidence>
<feature type="region of interest" description="Interaction with tRNA" evidence="9">
    <location>
        <begin position="161"/>
        <end position="163"/>
    </location>
</feature>
<dbReference type="GO" id="GO:0103016">
    <property type="term" value="F:tRNA-uridine 2-sulfurtransferase activity"/>
    <property type="evidence" value="ECO:0007669"/>
    <property type="project" value="UniProtKB-EC"/>
</dbReference>
<dbReference type="EMBL" id="CP003537">
    <property type="protein sequence ID" value="AGH95580.1"/>
    <property type="molecule type" value="Genomic_DNA"/>
</dbReference>
<dbReference type="GO" id="GO:0002143">
    <property type="term" value="P:tRNA wobble position uridine thiolation"/>
    <property type="evidence" value="ECO:0007669"/>
    <property type="project" value="TreeGrafter"/>
</dbReference>
<evidence type="ECO:0000256" key="5">
    <source>
        <dbReference type="ARBA" id="ARBA00022840"/>
    </source>
</evidence>
<keyword evidence="6 9" id="KW-0694">RNA-binding</keyword>
<dbReference type="HOGENOM" id="CLU_035188_0_0_7"/>
<dbReference type="NCBIfam" id="NF001138">
    <property type="entry name" value="PRK00143.1"/>
    <property type="match status" value="1"/>
</dbReference>
<feature type="site" description="Interaction with tRNA" evidence="9">
    <location>
        <position position="351"/>
    </location>
</feature>
<keyword evidence="9" id="KW-0963">Cytoplasm</keyword>
<feature type="site" description="Interaction with tRNA" evidence="9">
    <location>
        <position position="139"/>
    </location>
</feature>
<dbReference type="InterPro" id="IPR014729">
    <property type="entry name" value="Rossmann-like_a/b/a_fold"/>
</dbReference>
<dbReference type="AlphaFoldDB" id="M4VAT4"/>
<dbReference type="SUPFAM" id="SSF52402">
    <property type="entry name" value="Adenine nucleotide alpha hydrolases-like"/>
    <property type="match status" value="1"/>
</dbReference>
<dbReference type="InterPro" id="IPR004506">
    <property type="entry name" value="MnmA-like"/>
</dbReference>
<dbReference type="GO" id="GO:0008168">
    <property type="term" value="F:methyltransferase activity"/>
    <property type="evidence" value="ECO:0007669"/>
    <property type="project" value="UniProtKB-KW"/>
</dbReference>
<comment type="subcellular location">
    <subcellularLocation>
        <location evidence="9">Cytoplasm</location>
    </subcellularLocation>
</comment>
<keyword evidence="12" id="KW-0489">Methyltransferase</keyword>
<dbReference type="Gene3D" id="3.40.50.620">
    <property type="entry name" value="HUPs"/>
    <property type="match status" value="1"/>
</dbReference>
<dbReference type="CDD" id="cd01998">
    <property type="entry name" value="MnmA_TRMU-like"/>
    <property type="match status" value="1"/>
</dbReference>